<proteinExistence type="predicted"/>
<dbReference type="InterPro" id="IPR000572">
    <property type="entry name" value="OxRdtase_Mopterin-bd_dom"/>
</dbReference>
<evidence type="ECO:0000259" key="5">
    <source>
        <dbReference type="Pfam" id="PF00174"/>
    </source>
</evidence>
<feature type="domain" description="Moybdenum cofactor oxidoreductase dimerisation" evidence="6">
    <location>
        <begin position="291"/>
        <end position="406"/>
    </location>
</feature>
<dbReference type="Pfam" id="PF03404">
    <property type="entry name" value="Mo-co_dimer"/>
    <property type="match status" value="1"/>
</dbReference>
<evidence type="ECO:0000256" key="3">
    <source>
        <dbReference type="ARBA" id="ARBA00022723"/>
    </source>
</evidence>
<dbReference type="PANTHER" id="PTHR19372:SF7">
    <property type="entry name" value="SULFITE OXIDASE, MITOCHONDRIAL"/>
    <property type="match status" value="1"/>
</dbReference>
<reference evidence="7" key="1">
    <citation type="submission" date="2021-04" db="EMBL/GenBank/DDBJ databases">
        <title>novel species isolated from subtropical streams in China.</title>
        <authorList>
            <person name="Lu H."/>
        </authorList>
    </citation>
    <scope>NUCLEOTIDE SEQUENCE</scope>
    <source>
        <strain evidence="7">LFS511W</strain>
    </source>
</reference>
<dbReference type="AlphaFoldDB" id="A0A941I6K2"/>
<dbReference type="Proteomes" id="UP000680067">
    <property type="component" value="Unassembled WGS sequence"/>
</dbReference>
<comment type="cofactor">
    <cofactor evidence="1">
        <name>Mo-molybdopterin</name>
        <dbReference type="ChEBI" id="CHEBI:71302"/>
    </cofactor>
</comment>
<gene>
    <name evidence="7" type="ORF">KDM89_17715</name>
</gene>
<evidence type="ECO:0000256" key="1">
    <source>
        <dbReference type="ARBA" id="ARBA00001924"/>
    </source>
</evidence>
<dbReference type="PROSITE" id="PS51318">
    <property type="entry name" value="TAT"/>
    <property type="match status" value="1"/>
</dbReference>
<dbReference type="InterPro" id="IPR008335">
    <property type="entry name" value="Mopterin_OxRdtase_euk"/>
</dbReference>
<evidence type="ECO:0000256" key="4">
    <source>
        <dbReference type="ARBA" id="ARBA00023002"/>
    </source>
</evidence>
<dbReference type="InterPro" id="IPR036374">
    <property type="entry name" value="OxRdtase_Mopterin-bd_sf"/>
</dbReference>
<evidence type="ECO:0000256" key="2">
    <source>
        <dbReference type="ARBA" id="ARBA00022505"/>
    </source>
</evidence>
<dbReference type="GO" id="GO:0006790">
    <property type="term" value="P:sulfur compound metabolic process"/>
    <property type="evidence" value="ECO:0007669"/>
    <property type="project" value="TreeGrafter"/>
</dbReference>
<organism evidence="7 8">
    <name type="scientific">Undibacterium luofuense</name>
    <dbReference type="NCBI Taxonomy" id="2828733"/>
    <lineage>
        <taxon>Bacteria</taxon>
        <taxon>Pseudomonadati</taxon>
        <taxon>Pseudomonadota</taxon>
        <taxon>Betaproteobacteria</taxon>
        <taxon>Burkholderiales</taxon>
        <taxon>Oxalobacteraceae</taxon>
        <taxon>Undibacterium</taxon>
    </lineage>
</organism>
<dbReference type="InterPro" id="IPR006311">
    <property type="entry name" value="TAT_signal"/>
</dbReference>
<dbReference type="RefSeq" id="WP_212689263.1">
    <property type="nucleotide sequence ID" value="NZ_JAGSPN010000017.1"/>
</dbReference>
<feature type="domain" description="Oxidoreductase molybdopterin-binding" evidence="5">
    <location>
        <begin position="105"/>
        <end position="268"/>
    </location>
</feature>
<dbReference type="GO" id="GO:0030151">
    <property type="term" value="F:molybdenum ion binding"/>
    <property type="evidence" value="ECO:0007669"/>
    <property type="project" value="InterPro"/>
</dbReference>
<evidence type="ECO:0000313" key="7">
    <source>
        <dbReference type="EMBL" id="MBR7783987.1"/>
    </source>
</evidence>
<dbReference type="PANTHER" id="PTHR19372">
    <property type="entry name" value="SULFITE REDUCTASE"/>
    <property type="match status" value="1"/>
</dbReference>
<accession>A0A941I6K2</accession>
<sequence length="412" mass="43447">MSSHSSEKQPQSLTRRHWLAGTGLALSAAGLSGFSKTAMAQAAATAAAPKPLPPFANWKTADAMIVHSSSTIELKRSAFGSSVITPSEKLFIRNNLPTPDAAIVADRDAWVLQVEGVKKPASFSLKQLRAMGVESVTTVLQCSGNGRGFFPSKPSGTPWQVGAAGCVVWSGVPVKALIEACGGVADGMAFMTGTGGEKLPEGVDPKSLIVERSMPLKAFEDAILAWELNGSPLPLAHGGPLRLIVPGYTGVNNIKYIKRLAFTSTQTEAKIQKHGYRITAAGQESSPNDPSVWEMPVKSWITAPLADNGELSAGQTVIQGVAFGGVHAVKLVEVSADGGKSWHKARFFGPDMGKYAWRQFSVTLPLSAGAHKLVSRATDTAGNVQPEQRLENAHGYNNNSWADHAVSVTVAA</sequence>
<dbReference type="Pfam" id="PF00174">
    <property type="entry name" value="Oxidored_molyb"/>
    <property type="match status" value="1"/>
</dbReference>
<keyword evidence="3" id="KW-0479">Metal-binding</keyword>
<dbReference type="EMBL" id="JAGSPN010000017">
    <property type="protein sequence ID" value="MBR7783987.1"/>
    <property type="molecule type" value="Genomic_DNA"/>
</dbReference>
<dbReference type="GO" id="GO:0043546">
    <property type="term" value="F:molybdopterin cofactor binding"/>
    <property type="evidence" value="ECO:0007669"/>
    <property type="project" value="TreeGrafter"/>
</dbReference>
<dbReference type="GO" id="GO:0020037">
    <property type="term" value="F:heme binding"/>
    <property type="evidence" value="ECO:0007669"/>
    <property type="project" value="TreeGrafter"/>
</dbReference>
<dbReference type="InterPro" id="IPR014756">
    <property type="entry name" value="Ig_E-set"/>
</dbReference>
<dbReference type="Gene3D" id="3.90.420.10">
    <property type="entry name" value="Oxidoreductase, molybdopterin-binding domain"/>
    <property type="match status" value="1"/>
</dbReference>
<protein>
    <submittedName>
        <fullName evidence="7">Sulfite oxidase</fullName>
    </submittedName>
</protein>
<dbReference type="SUPFAM" id="SSF81296">
    <property type="entry name" value="E set domains"/>
    <property type="match status" value="1"/>
</dbReference>
<evidence type="ECO:0000259" key="6">
    <source>
        <dbReference type="Pfam" id="PF03404"/>
    </source>
</evidence>
<keyword evidence="4" id="KW-0560">Oxidoreductase</keyword>
<dbReference type="PRINTS" id="PR00407">
    <property type="entry name" value="EUMOPTERIN"/>
</dbReference>
<keyword evidence="2" id="KW-0500">Molybdenum</keyword>
<keyword evidence="8" id="KW-1185">Reference proteome</keyword>
<dbReference type="InterPro" id="IPR005066">
    <property type="entry name" value="MoCF_OxRdtse_dimer"/>
</dbReference>
<dbReference type="SUPFAM" id="SSF56524">
    <property type="entry name" value="Oxidoreductase molybdopterin-binding domain"/>
    <property type="match status" value="1"/>
</dbReference>
<dbReference type="GO" id="GO:0008482">
    <property type="term" value="F:sulfite oxidase activity"/>
    <property type="evidence" value="ECO:0007669"/>
    <property type="project" value="TreeGrafter"/>
</dbReference>
<evidence type="ECO:0000313" key="8">
    <source>
        <dbReference type="Proteomes" id="UP000680067"/>
    </source>
</evidence>
<dbReference type="CDD" id="cd02110">
    <property type="entry name" value="SO_family_Moco_dimer"/>
    <property type="match status" value="1"/>
</dbReference>
<name>A0A941I6K2_9BURK</name>
<comment type="caution">
    <text evidence="7">The sequence shown here is derived from an EMBL/GenBank/DDBJ whole genome shotgun (WGS) entry which is preliminary data.</text>
</comment>
<dbReference type="Gene3D" id="2.60.40.650">
    <property type="match status" value="1"/>
</dbReference>